<organism evidence="1">
    <name type="scientific">Arundo donax</name>
    <name type="common">Giant reed</name>
    <name type="synonym">Donax arundinaceus</name>
    <dbReference type="NCBI Taxonomy" id="35708"/>
    <lineage>
        <taxon>Eukaryota</taxon>
        <taxon>Viridiplantae</taxon>
        <taxon>Streptophyta</taxon>
        <taxon>Embryophyta</taxon>
        <taxon>Tracheophyta</taxon>
        <taxon>Spermatophyta</taxon>
        <taxon>Magnoliopsida</taxon>
        <taxon>Liliopsida</taxon>
        <taxon>Poales</taxon>
        <taxon>Poaceae</taxon>
        <taxon>PACMAD clade</taxon>
        <taxon>Arundinoideae</taxon>
        <taxon>Arundineae</taxon>
        <taxon>Arundo</taxon>
    </lineage>
</organism>
<sequence length="38" mass="4325">MNSLTFIFKTRTTKSYLLHGYYPGSKCKASAISLHFVL</sequence>
<reference evidence="1" key="2">
    <citation type="journal article" date="2015" name="Data Brief">
        <title>Shoot transcriptome of the giant reed, Arundo donax.</title>
        <authorList>
            <person name="Barrero R.A."/>
            <person name="Guerrero F.D."/>
            <person name="Moolhuijzen P."/>
            <person name="Goolsby J.A."/>
            <person name="Tidwell J."/>
            <person name="Bellgard S.E."/>
            <person name="Bellgard M.I."/>
        </authorList>
    </citation>
    <scope>NUCLEOTIDE SEQUENCE</scope>
    <source>
        <tissue evidence="1">Shoot tissue taken approximately 20 cm above the soil surface</tissue>
    </source>
</reference>
<accession>A0A0A9AR09</accession>
<dbReference type="AlphaFoldDB" id="A0A0A9AR09"/>
<protein>
    <submittedName>
        <fullName evidence="1">Uncharacterized protein</fullName>
    </submittedName>
</protein>
<name>A0A0A9AR09_ARUDO</name>
<evidence type="ECO:0000313" key="1">
    <source>
        <dbReference type="EMBL" id="JAD53561.1"/>
    </source>
</evidence>
<reference evidence="1" key="1">
    <citation type="submission" date="2014-09" db="EMBL/GenBank/DDBJ databases">
        <authorList>
            <person name="Magalhaes I.L.F."/>
            <person name="Oliveira U."/>
            <person name="Santos F.R."/>
            <person name="Vidigal T.H.D.A."/>
            <person name="Brescovit A.D."/>
            <person name="Santos A.J."/>
        </authorList>
    </citation>
    <scope>NUCLEOTIDE SEQUENCE</scope>
    <source>
        <tissue evidence="1">Shoot tissue taken approximately 20 cm above the soil surface</tissue>
    </source>
</reference>
<proteinExistence type="predicted"/>
<dbReference type="EMBL" id="GBRH01244334">
    <property type="protein sequence ID" value="JAD53561.1"/>
    <property type="molecule type" value="Transcribed_RNA"/>
</dbReference>